<evidence type="ECO:0000313" key="3">
    <source>
        <dbReference type="Proteomes" id="UP000626109"/>
    </source>
</evidence>
<dbReference type="AlphaFoldDB" id="A0A813KFU7"/>
<comment type="caution">
    <text evidence="2">The sequence shown here is derived from an EMBL/GenBank/DDBJ whole genome shotgun (WGS) entry which is preliminary data.</text>
</comment>
<evidence type="ECO:0000313" key="2">
    <source>
        <dbReference type="EMBL" id="CAE8705950.1"/>
    </source>
</evidence>
<gene>
    <name evidence="2" type="ORF">PGLA2088_LOCUS33953</name>
</gene>
<feature type="compositionally biased region" description="Basic and acidic residues" evidence="1">
    <location>
        <begin position="7"/>
        <end position="16"/>
    </location>
</feature>
<name>A0A813KFU7_POLGL</name>
<feature type="non-terminal residue" evidence="2">
    <location>
        <position position="77"/>
    </location>
</feature>
<organism evidence="2 3">
    <name type="scientific">Polarella glacialis</name>
    <name type="common">Dinoflagellate</name>
    <dbReference type="NCBI Taxonomy" id="89957"/>
    <lineage>
        <taxon>Eukaryota</taxon>
        <taxon>Sar</taxon>
        <taxon>Alveolata</taxon>
        <taxon>Dinophyceae</taxon>
        <taxon>Suessiales</taxon>
        <taxon>Suessiaceae</taxon>
        <taxon>Polarella</taxon>
    </lineage>
</organism>
<evidence type="ECO:0000256" key="1">
    <source>
        <dbReference type="SAM" id="MobiDB-lite"/>
    </source>
</evidence>
<feature type="region of interest" description="Disordered" evidence="1">
    <location>
        <begin position="1"/>
        <end position="37"/>
    </location>
</feature>
<dbReference type="EMBL" id="CAJNNW010031100">
    <property type="protein sequence ID" value="CAE8705950.1"/>
    <property type="molecule type" value="Genomic_DNA"/>
</dbReference>
<reference evidence="2" key="1">
    <citation type="submission" date="2021-02" db="EMBL/GenBank/DDBJ databases">
        <authorList>
            <person name="Dougan E. K."/>
            <person name="Rhodes N."/>
            <person name="Thang M."/>
            <person name="Chan C."/>
        </authorList>
    </citation>
    <scope>NUCLEOTIDE SEQUENCE</scope>
</reference>
<dbReference type="Proteomes" id="UP000626109">
    <property type="component" value="Unassembled WGS sequence"/>
</dbReference>
<sequence length="77" mass="8399">MALRDVTNVKRERELQGDAPPSKALKRQATPTASVATEHKRALNRLYDKEAEVSDLFPDVAAIGGAELIAAIYDAYT</sequence>
<protein>
    <submittedName>
        <fullName evidence="2">Uncharacterized protein</fullName>
    </submittedName>
</protein>
<proteinExistence type="predicted"/>
<accession>A0A813KFU7</accession>